<organism evidence="2 3">
    <name type="scientific">Fopius arisanus</name>
    <dbReference type="NCBI Taxonomy" id="64838"/>
    <lineage>
        <taxon>Eukaryota</taxon>
        <taxon>Metazoa</taxon>
        <taxon>Ecdysozoa</taxon>
        <taxon>Arthropoda</taxon>
        <taxon>Hexapoda</taxon>
        <taxon>Insecta</taxon>
        <taxon>Pterygota</taxon>
        <taxon>Neoptera</taxon>
        <taxon>Endopterygota</taxon>
        <taxon>Hymenoptera</taxon>
        <taxon>Apocrita</taxon>
        <taxon>Ichneumonoidea</taxon>
        <taxon>Braconidae</taxon>
        <taxon>Opiinae</taxon>
        <taxon>Fopius</taxon>
    </lineage>
</organism>
<dbReference type="OrthoDB" id="7697103at2759"/>
<evidence type="ECO:0000313" key="3">
    <source>
        <dbReference type="RefSeq" id="XP_011299752.1"/>
    </source>
</evidence>
<dbReference type="RefSeq" id="XP_011299752.1">
    <property type="nucleotide sequence ID" value="XM_011301450.1"/>
</dbReference>
<dbReference type="GeneID" id="105264518"/>
<accession>A0A9R1SZ25</accession>
<dbReference type="PANTHER" id="PTHR19446">
    <property type="entry name" value="REVERSE TRANSCRIPTASES"/>
    <property type="match status" value="1"/>
</dbReference>
<reference evidence="3" key="1">
    <citation type="submission" date="2025-08" db="UniProtKB">
        <authorList>
            <consortium name="RefSeq"/>
        </authorList>
    </citation>
    <scope>IDENTIFICATION</scope>
    <source>
        <strain evidence="3">USDA-PBARC FA_bdor</strain>
        <tissue evidence="3">Whole organism</tissue>
    </source>
</reference>
<proteinExistence type="predicted"/>
<dbReference type="KEGG" id="fas:105264518"/>
<dbReference type="Pfam" id="PF00078">
    <property type="entry name" value="RVT_1"/>
    <property type="match status" value="1"/>
</dbReference>
<feature type="domain" description="Reverse transcriptase" evidence="1">
    <location>
        <begin position="39"/>
        <end position="169"/>
    </location>
</feature>
<sequence length="172" mass="19610">MEGGGGGIKRVAWKICSKVWKGEGWPVEWKDGLLAPIVKKGEGEGVEEYRGVTLMQTLYKIYATELTRAIEKEVEEKGMVPENQTGFRRGMGTMDNIFVLNYLVNRQMKEKGGKLVACFIDLKAAFDSVNRKRLWEAMKERSISEGLIERTKEMYRETGSKVRIGCKMSEKF</sequence>
<protein>
    <recommendedName>
        <fullName evidence="1">Reverse transcriptase domain-containing protein</fullName>
    </recommendedName>
</protein>
<keyword evidence="2" id="KW-1185">Reference proteome</keyword>
<name>A0A9R1SZ25_9HYME</name>
<dbReference type="InterPro" id="IPR000477">
    <property type="entry name" value="RT_dom"/>
</dbReference>
<evidence type="ECO:0000313" key="2">
    <source>
        <dbReference type="Proteomes" id="UP000694866"/>
    </source>
</evidence>
<dbReference type="Proteomes" id="UP000694866">
    <property type="component" value="Unplaced"/>
</dbReference>
<gene>
    <name evidence="3" type="primary">LOC105264518</name>
</gene>
<evidence type="ECO:0000259" key="1">
    <source>
        <dbReference type="Pfam" id="PF00078"/>
    </source>
</evidence>
<dbReference type="AlphaFoldDB" id="A0A9R1SZ25"/>